<dbReference type="PROSITE" id="PS01001">
    <property type="entry name" value="SDH_CYT_2"/>
    <property type="match status" value="1"/>
</dbReference>
<keyword evidence="7" id="KW-0472">Membrane</keyword>
<keyword evidence="2" id="KW-0349">Heme</keyword>
<evidence type="ECO:0000256" key="4">
    <source>
        <dbReference type="ARBA" id="ARBA00022723"/>
    </source>
</evidence>
<keyword evidence="4" id="KW-0479">Metal-binding</keyword>
<dbReference type="GO" id="GO:0006121">
    <property type="term" value="P:mitochondrial electron transport, succinate to ubiquinone"/>
    <property type="evidence" value="ECO:0007669"/>
    <property type="project" value="TreeGrafter"/>
</dbReference>
<evidence type="ECO:0000313" key="8">
    <source>
        <dbReference type="EMBL" id="SPO40739.1"/>
    </source>
</evidence>
<dbReference type="GO" id="GO:0006099">
    <property type="term" value="P:tricarboxylic acid cycle"/>
    <property type="evidence" value="ECO:0007669"/>
    <property type="project" value="InterPro"/>
</dbReference>
<evidence type="ECO:0000256" key="5">
    <source>
        <dbReference type="ARBA" id="ARBA00022989"/>
    </source>
</evidence>
<dbReference type="OrthoDB" id="588261at2759"/>
<dbReference type="Gene3D" id="1.20.1300.10">
    <property type="entry name" value="Fumarate reductase/succinate dehydrogenase, transmembrane subunit"/>
    <property type="match status" value="1"/>
</dbReference>
<dbReference type="GO" id="GO:0005739">
    <property type="term" value="C:mitochondrion"/>
    <property type="evidence" value="ECO:0007669"/>
    <property type="project" value="GOC"/>
</dbReference>
<proteinExistence type="predicted"/>
<dbReference type="PANTHER" id="PTHR10978:SF5">
    <property type="entry name" value="SUCCINATE DEHYDROGENASE CYTOCHROME B560 SUBUNIT, MITOCHONDRIAL"/>
    <property type="match status" value="1"/>
</dbReference>
<keyword evidence="6" id="KW-0408">Iron</keyword>
<reference evidence="8 9" key="1">
    <citation type="submission" date="2018-03" db="EMBL/GenBank/DDBJ databases">
        <authorList>
            <person name="Guldener U."/>
        </authorList>
    </citation>
    <scope>NUCLEOTIDE SEQUENCE [LARGE SCALE GENOMIC DNA]</scope>
    <source>
        <strain evidence="8 9">DAOM196992</strain>
    </source>
</reference>
<dbReference type="Proteomes" id="UP000323386">
    <property type="component" value="Unassembled WGS sequence"/>
</dbReference>
<name>A0A5C3FBJ4_9BASI</name>
<accession>A0A5C3FBJ4</accession>
<dbReference type="PANTHER" id="PTHR10978">
    <property type="entry name" value="SUCCINATE DEHYDROGENASE CYTOCHROME B560 SUBUNIT"/>
    <property type="match status" value="1"/>
</dbReference>
<protein>
    <submittedName>
        <fullName evidence="8">Related to SDH3 - cytochrome b560 subunit of respiratory complex II</fullName>
    </submittedName>
</protein>
<dbReference type="CDD" id="cd03499">
    <property type="entry name" value="SQR_TypeC_SdhC"/>
    <property type="match status" value="1"/>
</dbReference>
<gene>
    <name evidence="8" type="ORF">PSFLO_06221</name>
</gene>
<keyword evidence="5" id="KW-1133">Transmembrane helix</keyword>
<sequence length="201" mass="21386">MQTSKALSLSHRLVSQSFRAAQPASVGSVGLLLRSSPAASNLAVRANQIGAVRTAVSTAKMSQGENLELLNKHRASRPISPHMTIYQPQLTWIGSVANRITGASLSALMYGYALAYVAAPHVGLGELLTSGSMVDFVAHLPFWLKLGLKVPLAAAFNYHNFNGLRHLAWDYGYCLNLKGVYASGYAVIAATTISTIALCAI</sequence>
<evidence type="ECO:0000256" key="2">
    <source>
        <dbReference type="ARBA" id="ARBA00022617"/>
    </source>
</evidence>
<evidence type="ECO:0000313" key="9">
    <source>
        <dbReference type="Proteomes" id="UP000323386"/>
    </source>
</evidence>
<evidence type="ECO:0000256" key="7">
    <source>
        <dbReference type="ARBA" id="ARBA00023136"/>
    </source>
</evidence>
<dbReference type="Pfam" id="PF01127">
    <property type="entry name" value="Sdh_cyt"/>
    <property type="match status" value="1"/>
</dbReference>
<dbReference type="GO" id="GO:0016020">
    <property type="term" value="C:membrane"/>
    <property type="evidence" value="ECO:0007669"/>
    <property type="project" value="UniProtKB-SubCell"/>
</dbReference>
<dbReference type="SUPFAM" id="SSF81343">
    <property type="entry name" value="Fumarate reductase respiratory complex transmembrane subunits"/>
    <property type="match status" value="1"/>
</dbReference>
<evidence type="ECO:0000256" key="6">
    <source>
        <dbReference type="ARBA" id="ARBA00023004"/>
    </source>
</evidence>
<evidence type="ECO:0000256" key="3">
    <source>
        <dbReference type="ARBA" id="ARBA00022692"/>
    </source>
</evidence>
<dbReference type="InterPro" id="IPR018495">
    <property type="entry name" value="Succ_DH_cyt_bsu_CS"/>
</dbReference>
<dbReference type="InterPro" id="IPR014314">
    <property type="entry name" value="Succ_DH_cytb556"/>
</dbReference>
<organism evidence="8 9">
    <name type="scientific">Pseudozyma flocculosa</name>
    <dbReference type="NCBI Taxonomy" id="84751"/>
    <lineage>
        <taxon>Eukaryota</taxon>
        <taxon>Fungi</taxon>
        <taxon>Dikarya</taxon>
        <taxon>Basidiomycota</taxon>
        <taxon>Ustilaginomycotina</taxon>
        <taxon>Ustilaginomycetes</taxon>
        <taxon>Ustilaginales</taxon>
        <taxon>Ustilaginaceae</taxon>
        <taxon>Pseudozyma</taxon>
    </lineage>
</organism>
<dbReference type="InterPro" id="IPR000701">
    <property type="entry name" value="SuccDH_FuR_B_TM-su"/>
</dbReference>
<keyword evidence="9" id="KW-1185">Reference proteome</keyword>
<evidence type="ECO:0000256" key="1">
    <source>
        <dbReference type="ARBA" id="ARBA00004141"/>
    </source>
</evidence>
<dbReference type="GO" id="GO:0046872">
    <property type="term" value="F:metal ion binding"/>
    <property type="evidence" value="ECO:0007669"/>
    <property type="project" value="UniProtKB-KW"/>
</dbReference>
<comment type="subcellular location">
    <subcellularLocation>
        <location evidence="1">Membrane</location>
        <topology evidence="1">Multi-pass membrane protein</topology>
    </subcellularLocation>
</comment>
<dbReference type="GO" id="GO:0009055">
    <property type="term" value="F:electron transfer activity"/>
    <property type="evidence" value="ECO:0007669"/>
    <property type="project" value="InterPro"/>
</dbReference>
<dbReference type="InterPro" id="IPR034804">
    <property type="entry name" value="SQR/QFR_C/D"/>
</dbReference>
<dbReference type="NCBIfam" id="TIGR02970">
    <property type="entry name" value="succ_dehyd_cytB"/>
    <property type="match status" value="1"/>
</dbReference>
<keyword evidence="3" id="KW-0812">Transmembrane</keyword>
<dbReference type="EMBL" id="OOIP01000022">
    <property type="protein sequence ID" value="SPO40739.1"/>
    <property type="molecule type" value="Genomic_DNA"/>
</dbReference>
<dbReference type="AlphaFoldDB" id="A0A5C3FBJ4"/>